<evidence type="ECO:0000256" key="1">
    <source>
        <dbReference type="ARBA" id="ARBA00022741"/>
    </source>
</evidence>
<organism evidence="5 6">
    <name type="scientific">Enhygromyxa salina</name>
    <dbReference type="NCBI Taxonomy" id="215803"/>
    <lineage>
        <taxon>Bacteria</taxon>
        <taxon>Pseudomonadati</taxon>
        <taxon>Myxococcota</taxon>
        <taxon>Polyangia</taxon>
        <taxon>Nannocystales</taxon>
        <taxon>Nannocystaceae</taxon>
        <taxon>Enhygromyxa</taxon>
    </lineage>
</organism>
<keyword evidence="5" id="KW-0418">Kinase</keyword>
<gene>
    <name evidence="5" type="ORF">DB30_04575</name>
</gene>
<evidence type="ECO:0000313" key="6">
    <source>
        <dbReference type="Proteomes" id="UP000031599"/>
    </source>
</evidence>
<dbReference type="RefSeq" id="WP_052546274.1">
    <property type="nucleotide sequence ID" value="NZ_JMCC02000004.1"/>
</dbReference>
<comment type="caution">
    <text evidence="5">The sequence shown here is derived from an EMBL/GenBank/DDBJ whole genome shotgun (WGS) entry which is preliminary data.</text>
</comment>
<dbReference type="SUPFAM" id="SSF48452">
    <property type="entry name" value="TPR-like"/>
    <property type="match status" value="1"/>
</dbReference>
<evidence type="ECO:0000256" key="2">
    <source>
        <dbReference type="ARBA" id="ARBA00022840"/>
    </source>
</evidence>
<dbReference type="PANTHER" id="PTHR43642">
    <property type="entry name" value="HYBRID SIGNAL TRANSDUCTION HISTIDINE KINASE G"/>
    <property type="match status" value="1"/>
</dbReference>
<dbReference type="GO" id="GO:0005524">
    <property type="term" value="F:ATP binding"/>
    <property type="evidence" value="ECO:0007669"/>
    <property type="project" value="UniProtKB-UniRule"/>
</dbReference>
<dbReference type="Pfam" id="PF00069">
    <property type="entry name" value="Pkinase"/>
    <property type="match status" value="1"/>
</dbReference>
<dbReference type="Gene3D" id="3.30.200.20">
    <property type="entry name" value="Phosphorylase Kinase, domain 1"/>
    <property type="match status" value="1"/>
</dbReference>
<dbReference type="InterPro" id="IPR027417">
    <property type="entry name" value="P-loop_NTPase"/>
</dbReference>
<dbReference type="InterPro" id="IPR008271">
    <property type="entry name" value="Ser/Thr_kinase_AS"/>
</dbReference>
<dbReference type="PROSITE" id="PS00108">
    <property type="entry name" value="PROTEIN_KINASE_ST"/>
    <property type="match status" value="1"/>
</dbReference>
<dbReference type="InterPro" id="IPR011990">
    <property type="entry name" value="TPR-like_helical_dom_sf"/>
</dbReference>
<dbReference type="SUPFAM" id="SSF56112">
    <property type="entry name" value="Protein kinase-like (PK-like)"/>
    <property type="match status" value="1"/>
</dbReference>
<dbReference type="SUPFAM" id="SSF52540">
    <property type="entry name" value="P-loop containing nucleoside triphosphate hydrolases"/>
    <property type="match status" value="1"/>
</dbReference>
<dbReference type="Gene3D" id="1.10.510.10">
    <property type="entry name" value="Transferase(Phosphotransferase) domain 1"/>
    <property type="match status" value="1"/>
</dbReference>
<keyword evidence="2 3" id="KW-0067">ATP-binding</keyword>
<dbReference type="PROSITE" id="PS50011">
    <property type="entry name" value="PROTEIN_KINASE_DOM"/>
    <property type="match status" value="1"/>
</dbReference>
<dbReference type="CDD" id="cd14014">
    <property type="entry name" value="STKc_PknB_like"/>
    <property type="match status" value="1"/>
</dbReference>
<proteinExistence type="predicted"/>
<protein>
    <submittedName>
        <fullName evidence="5">Serine/threonine kinase PKN8</fullName>
    </submittedName>
</protein>
<dbReference type="InterPro" id="IPR041664">
    <property type="entry name" value="AAA_16"/>
</dbReference>
<dbReference type="EMBL" id="JMCC02000004">
    <property type="protein sequence ID" value="KIG19110.1"/>
    <property type="molecule type" value="Genomic_DNA"/>
</dbReference>
<sequence>MSLSDLDDARANETLGSLAALGGVANVDTDEALPKQIGRFAVLGKLGEGSMGVVFLGRDAELERKIAIKLIRANAIAIAGVRRLVREAQGLARLSHPNVIQVHEIGEHRGSMFVAMEYVEGATLRDWMDPNRRSWRETLDILRQAGRGLEAAHIAGLVHRDFKPANIMVGIDGRARVLDFGLARDCRVIDGVGLDTLRSLDKLDDDYGHGSSDDLDGPSDEELGDTYADCGGALDSSLTRSGAMVGTPAYMAPEQMWGSRGDPLSDQFSFCVSAHEALVGRRPFDGTTLTQLSDNIARGLTAPISAGNPGSGVPERVQQILVRGLASDPAQRWPSMTALLDELDAVVSIAEIHDYLARIRESGASELFEPRGRARPATFRVSERLVGREAQLEALQAAFERARGVGTRAQLLLVGGLAGIGKSSLVSGLKPHVEARAGLMISGSFDQRRATPLAGINQALTDLVAQVDRRGPAAQTKLRQRLVAAAGRNGQLLIDLAPELVRLLGRQPPVPDLPGPERLNRLHLVVERFMAALAGPKRPLVVFMDDLQWADPASLALLEHLLSSPALGAVLVVGACRTNELGPEHPLRHAVERLRVAGADVSSVEVEALSITDVEALLVATLGGEPATVHELAALALNKTEGNPFHLRQLLRTMYDEGLFHYDDEAQRWRWEFERIVRCAAFGDLGDVLLRNLETLPPVALELMQIAAYVGPRVDLLVLAAVADLDPVDVFSYLWPTFEQGLLVLGGDLLDNFALIESTAQAHSPVEVVVSFRHARIQQAAAASLDEHERAQMHLKIGRVLRRRMESEDPGPGAFELVNHLNTARALLDELERSELVELNIRCGRKALTSAAYASAIDYLVVAAELLAPHAATTEHARWFQVEIARGRALSLDGRYAAAAACYAHASTHAESVAERLLVNTAQVEHALLVADFEQGYAACQRAFALYGIALPKHDGDAEAMLAAESAALEEELHTRPVSSLFELPEFGDEGVRPMLGLLHGLGAISYFSGRRNTYAWATARMTNIFVRSGNSKLSSVAYARMALHLAERGEYERARGFGELVGALCERYDDPSAAGRALIVYLGHAAYYNYPLREILPKFQAAFAKSLEGGDLLYAGHHLLFPQHFRLVAGVPLPEVLAEIQGHLPFLQRSVPRLLSTFYVPHIAYLCCTLMDIPLASLGLSFDHESHIEKLGGSTFAMGWYYPALTKLEYLLGQRQDPAELTRRVDMFETCLPGNLQVREIRYYAMLSLLDSQGAAAQPLIAGWRADLARCADRCPANFEHMHLLVGAELEHACGGPLERAIELYEQAIEHARQQQALDQEALACLRFANFWRARGSTRTAKAYVEDARELYQTWGAARLVREIDERYPKWVR</sequence>
<dbReference type="InterPro" id="IPR053159">
    <property type="entry name" value="Hybrid_Histidine_Kinase"/>
</dbReference>
<keyword evidence="1 3" id="KW-0547">Nucleotide-binding</keyword>
<feature type="binding site" evidence="3">
    <location>
        <position position="69"/>
    </location>
    <ligand>
        <name>ATP</name>
        <dbReference type="ChEBI" id="CHEBI:30616"/>
    </ligand>
</feature>
<accession>A0A0C2DCE2</accession>
<evidence type="ECO:0000313" key="5">
    <source>
        <dbReference type="EMBL" id="KIG19110.1"/>
    </source>
</evidence>
<dbReference type="InterPro" id="IPR017441">
    <property type="entry name" value="Protein_kinase_ATP_BS"/>
</dbReference>
<dbReference type="PANTHER" id="PTHR43642:SF1">
    <property type="entry name" value="HYBRID SIGNAL TRANSDUCTION HISTIDINE KINASE G"/>
    <property type="match status" value="1"/>
</dbReference>
<dbReference type="Proteomes" id="UP000031599">
    <property type="component" value="Unassembled WGS sequence"/>
</dbReference>
<feature type="domain" description="Protein kinase" evidence="4">
    <location>
        <begin position="40"/>
        <end position="356"/>
    </location>
</feature>
<evidence type="ECO:0000259" key="4">
    <source>
        <dbReference type="PROSITE" id="PS50011"/>
    </source>
</evidence>
<dbReference type="InterPro" id="IPR011009">
    <property type="entry name" value="Kinase-like_dom_sf"/>
</dbReference>
<dbReference type="GO" id="GO:0004672">
    <property type="term" value="F:protein kinase activity"/>
    <property type="evidence" value="ECO:0007669"/>
    <property type="project" value="InterPro"/>
</dbReference>
<evidence type="ECO:0000256" key="3">
    <source>
        <dbReference type="PROSITE-ProRule" id="PRU10141"/>
    </source>
</evidence>
<keyword evidence="5" id="KW-0808">Transferase</keyword>
<reference evidence="5 6" key="1">
    <citation type="submission" date="2014-12" db="EMBL/GenBank/DDBJ databases">
        <title>Genome assembly of Enhygromyxa salina DSM 15201.</title>
        <authorList>
            <person name="Sharma G."/>
            <person name="Subramanian S."/>
        </authorList>
    </citation>
    <scope>NUCLEOTIDE SEQUENCE [LARGE SCALE GENOMIC DNA]</scope>
    <source>
        <strain evidence="5 6">DSM 15201</strain>
    </source>
</reference>
<name>A0A0C2DCE2_9BACT</name>
<dbReference type="InterPro" id="IPR000719">
    <property type="entry name" value="Prot_kinase_dom"/>
</dbReference>
<dbReference type="PROSITE" id="PS00107">
    <property type="entry name" value="PROTEIN_KINASE_ATP"/>
    <property type="match status" value="1"/>
</dbReference>
<dbReference type="Pfam" id="PF13191">
    <property type="entry name" value="AAA_16"/>
    <property type="match status" value="1"/>
</dbReference>